<feature type="transmembrane region" description="Helical" evidence="8">
    <location>
        <begin position="20"/>
        <end position="43"/>
    </location>
</feature>
<evidence type="ECO:0000256" key="6">
    <source>
        <dbReference type="ARBA" id="ARBA00022989"/>
    </source>
</evidence>
<dbReference type="InterPro" id="IPR003439">
    <property type="entry name" value="ABC_transporter-like_ATP-bd"/>
</dbReference>
<reference evidence="11 12" key="1">
    <citation type="submission" date="2017-02" db="EMBL/GenBank/DDBJ databases">
        <authorList>
            <person name="Peterson S.W."/>
        </authorList>
    </citation>
    <scope>NUCLEOTIDE SEQUENCE [LARGE SCALE GENOMIC DNA]</scope>
    <source>
        <strain evidence="11 12">DSM 22335</strain>
    </source>
</reference>
<dbReference type="InterPro" id="IPR003593">
    <property type="entry name" value="AAA+_ATPase"/>
</dbReference>
<evidence type="ECO:0000256" key="5">
    <source>
        <dbReference type="ARBA" id="ARBA00022840"/>
    </source>
</evidence>
<feature type="transmembrane region" description="Helical" evidence="8">
    <location>
        <begin position="86"/>
        <end position="109"/>
    </location>
</feature>
<feature type="transmembrane region" description="Helical" evidence="8">
    <location>
        <begin position="176"/>
        <end position="205"/>
    </location>
</feature>
<name>A0A1T4K627_9BACT</name>
<dbReference type="InterPro" id="IPR027417">
    <property type="entry name" value="P-loop_NTPase"/>
</dbReference>
<evidence type="ECO:0000256" key="1">
    <source>
        <dbReference type="ARBA" id="ARBA00004651"/>
    </source>
</evidence>
<dbReference type="GO" id="GO:0005886">
    <property type="term" value="C:plasma membrane"/>
    <property type="evidence" value="ECO:0007669"/>
    <property type="project" value="UniProtKB-SubCell"/>
</dbReference>
<dbReference type="SUPFAM" id="SSF52540">
    <property type="entry name" value="P-loop containing nucleoside triphosphate hydrolases"/>
    <property type="match status" value="1"/>
</dbReference>
<dbReference type="PANTHER" id="PTHR43394">
    <property type="entry name" value="ATP-DEPENDENT PERMEASE MDL1, MITOCHONDRIAL"/>
    <property type="match status" value="1"/>
</dbReference>
<keyword evidence="4" id="KW-0547">Nucleotide-binding</keyword>
<evidence type="ECO:0000313" key="11">
    <source>
        <dbReference type="EMBL" id="SJZ37765.1"/>
    </source>
</evidence>
<dbReference type="Proteomes" id="UP000190888">
    <property type="component" value="Unassembled WGS sequence"/>
</dbReference>
<dbReference type="SMART" id="SM00382">
    <property type="entry name" value="AAA"/>
    <property type="match status" value="1"/>
</dbReference>
<accession>A0A1T4K627</accession>
<dbReference type="Pfam" id="PF00664">
    <property type="entry name" value="ABC_membrane"/>
    <property type="match status" value="1"/>
</dbReference>
<keyword evidence="5 11" id="KW-0067">ATP-binding</keyword>
<evidence type="ECO:0000313" key="12">
    <source>
        <dbReference type="Proteomes" id="UP000190888"/>
    </source>
</evidence>
<keyword evidence="6 8" id="KW-1133">Transmembrane helix</keyword>
<dbReference type="Pfam" id="PF00005">
    <property type="entry name" value="ABC_tran"/>
    <property type="match status" value="1"/>
</dbReference>
<evidence type="ECO:0000259" key="9">
    <source>
        <dbReference type="PROSITE" id="PS50893"/>
    </source>
</evidence>
<keyword evidence="3 8" id="KW-0812">Transmembrane</keyword>
<keyword evidence="12" id="KW-1185">Reference proteome</keyword>
<dbReference type="RefSeq" id="WP_078829801.1">
    <property type="nucleotide sequence ID" value="NZ_FUWH01000001.1"/>
</dbReference>
<organism evidence="11 12">
    <name type="scientific">Sediminibacterium ginsengisoli</name>
    <dbReference type="NCBI Taxonomy" id="413434"/>
    <lineage>
        <taxon>Bacteria</taxon>
        <taxon>Pseudomonadati</taxon>
        <taxon>Bacteroidota</taxon>
        <taxon>Chitinophagia</taxon>
        <taxon>Chitinophagales</taxon>
        <taxon>Chitinophagaceae</taxon>
        <taxon>Sediminibacterium</taxon>
    </lineage>
</organism>
<protein>
    <submittedName>
        <fullName evidence="11">ATP-binding cassette, subfamily B, MsbA</fullName>
    </submittedName>
</protein>
<sequence>MKRFSRILFYLRTQKRNILLYFIFNILSIVFSLVSLAMLAPFLQMLFGREQLIKVQPVFSFTADGMLNTLKYYLSRLISEYGDLYALGAICITIVLSIFFKNLFSYLSYRVLAPMRNYVMTKLRSDLYAKILELPIGFFTEQRKGDIISRMSNDANEVEWSVMSTLEGLIREPLTILIILTTLVLISPTLSLFLLVLLPLTGFIIGRVSRSLKKQSGAAQAEMGTLMSILDETLTGLRVIKAFNAEKIIGNKFFSTNNKLNHIRNRMNFRRDLASPMSEFLGVLVLSCILWFGGRLVLQNQAALEAGSFITYIVFFTQIINPAKSLSTAFYNAQRGSAAIQRIEEILSAPATITDKPDAREITSFNSSIEFRNVTFAYQDVTILKNINLKIEKGKTIALVGSSGAGKSTLADLVPRFHDVSEGELLIDGINIREYSLHSVRNLMGIVTQEPILFNDSIAANIALGISDATTAQIEHAASVANALNFIQQKEEGFETNIGDRGSKLSGGERQRVTIARAVLKNPPILILDEATSSLDTESERLVQDAINNMMQNRTSIVIAHRLSTIRHADEIVVLQKGEIAERGSHDELLALNGIYKKLVDMQEVK</sequence>
<comment type="subcellular location">
    <subcellularLocation>
        <location evidence="1">Cell membrane</location>
        <topology evidence="1">Multi-pass membrane protein</topology>
    </subcellularLocation>
</comment>
<dbReference type="EMBL" id="FUWH01000001">
    <property type="protein sequence ID" value="SJZ37765.1"/>
    <property type="molecule type" value="Genomic_DNA"/>
</dbReference>
<dbReference type="Gene3D" id="1.20.1560.10">
    <property type="entry name" value="ABC transporter type 1, transmembrane domain"/>
    <property type="match status" value="1"/>
</dbReference>
<evidence type="ECO:0000256" key="7">
    <source>
        <dbReference type="ARBA" id="ARBA00023136"/>
    </source>
</evidence>
<feature type="domain" description="ABC transmembrane type-1" evidence="10">
    <location>
        <begin position="19"/>
        <end position="335"/>
    </location>
</feature>
<dbReference type="OrthoDB" id="9780296at2"/>
<dbReference type="PROSITE" id="PS50929">
    <property type="entry name" value="ABC_TM1F"/>
    <property type="match status" value="1"/>
</dbReference>
<dbReference type="FunFam" id="3.40.50.300:FF:000287">
    <property type="entry name" value="Multidrug ABC transporter ATP-binding protein"/>
    <property type="match status" value="1"/>
</dbReference>
<dbReference type="InterPro" id="IPR039421">
    <property type="entry name" value="Type_1_exporter"/>
</dbReference>
<keyword evidence="7 8" id="KW-0472">Membrane</keyword>
<dbReference type="InterPro" id="IPR011527">
    <property type="entry name" value="ABC1_TM_dom"/>
</dbReference>
<dbReference type="GO" id="GO:0015421">
    <property type="term" value="F:ABC-type oligopeptide transporter activity"/>
    <property type="evidence" value="ECO:0007669"/>
    <property type="project" value="TreeGrafter"/>
</dbReference>
<evidence type="ECO:0000256" key="4">
    <source>
        <dbReference type="ARBA" id="ARBA00022741"/>
    </source>
</evidence>
<dbReference type="InterPro" id="IPR017871">
    <property type="entry name" value="ABC_transporter-like_CS"/>
</dbReference>
<dbReference type="PROSITE" id="PS50893">
    <property type="entry name" value="ABC_TRANSPORTER_2"/>
    <property type="match status" value="1"/>
</dbReference>
<dbReference type="PROSITE" id="PS00211">
    <property type="entry name" value="ABC_TRANSPORTER_1"/>
    <property type="match status" value="1"/>
</dbReference>
<keyword evidence="2" id="KW-0813">Transport</keyword>
<proteinExistence type="predicted"/>
<dbReference type="STRING" id="413434.SAMN04488132_101467"/>
<evidence type="ECO:0000259" key="10">
    <source>
        <dbReference type="PROSITE" id="PS50929"/>
    </source>
</evidence>
<dbReference type="SUPFAM" id="SSF90123">
    <property type="entry name" value="ABC transporter transmembrane region"/>
    <property type="match status" value="1"/>
</dbReference>
<gene>
    <name evidence="11" type="ORF">SAMN04488132_101467</name>
</gene>
<dbReference type="AlphaFoldDB" id="A0A1T4K627"/>
<dbReference type="GO" id="GO:0005524">
    <property type="term" value="F:ATP binding"/>
    <property type="evidence" value="ECO:0007669"/>
    <property type="project" value="UniProtKB-KW"/>
</dbReference>
<evidence type="ECO:0000256" key="3">
    <source>
        <dbReference type="ARBA" id="ARBA00022692"/>
    </source>
</evidence>
<evidence type="ECO:0000256" key="8">
    <source>
        <dbReference type="SAM" id="Phobius"/>
    </source>
</evidence>
<dbReference type="PANTHER" id="PTHR43394:SF1">
    <property type="entry name" value="ATP-BINDING CASSETTE SUB-FAMILY B MEMBER 10, MITOCHONDRIAL"/>
    <property type="match status" value="1"/>
</dbReference>
<evidence type="ECO:0000256" key="2">
    <source>
        <dbReference type="ARBA" id="ARBA00022448"/>
    </source>
</evidence>
<dbReference type="GO" id="GO:0016887">
    <property type="term" value="F:ATP hydrolysis activity"/>
    <property type="evidence" value="ECO:0007669"/>
    <property type="project" value="InterPro"/>
</dbReference>
<feature type="domain" description="ABC transporter" evidence="9">
    <location>
        <begin position="369"/>
        <end position="602"/>
    </location>
</feature>
<dbReference type="CDD" id="cd18552">
    <property type="entry name" value="ABC_6TM_MsbA_like"/>
    <property type="match status" value="1"/>
</dbReference>
<dbReference type="InterPro" id="IPR036640">
    <property type="entry name" value="ABC1_TM_sf"/>
</dbReference>
<dbReference type="Gene3D" id="3.40.50.300">
    <property type="entry name" value="P-loop containing nucleotide triphosphate hydrolases"/>
    <property type="match status" value="1"/>
</dbReference>